<evidence type="ECO:0000313" key="4">
    <source>
        <dbReference type="Proteomes" id="UP001139054"/>
    </source>
</evidence>
<dbReference type="Proteomes" id="UP001139012">
    <property type="component" value="Unassembled WGS sequence"/>
</dbReference>
<gene>
    <name evidence="2" type="ORF">L6637_15170</name>
    <name evidence="1" type="ORF">L6654_06600</name>
</gene>
<evidence type="ECO:0000313" key="3">
    <source>
        <dbReference type="Proteomes" id="UP001139012"/>
    </source>
</evidence>
<evidence type="ECO:0000313" key="1">
    <source>
        <dbReference type="EMBL" id="MCG2626292.1"/>
    </source>
</evidence>
<dbReference type="RefSeq" id="WP_237866335.1">
    <property type="nucleotide sequence ID" value="NZ_JAKLTY010000003.1"/>
</dbReference>
<name>A0A9X1R7A5_9BRAD</name>
<organism evidence="1 4">
    <name type="scientific">Bradyrhizobium zhengyangense</name>
    <dbReference type="NCBI Taxonomy" id="2911009"/>
    <lineage>
        <taxon>Bacteria</taxon>
        <taxon>Pseudomonadati</taxon>
        <taxon>Pseudomonadota</taxon>
        <taxon>Alphaproteobacteria</taxon>
        <taxon>Hyphomicrobiales</taxon>
        <taxon>Nitrobacteraceae</taxon>
        <taxon>Bradyrhizobium</taxon>
    </lineage>
</organism>
<protein>
    <submittedName>
        <fullName evidence="1">Uncharacterized protein</fullName>
    </submittedName>
</protein>
<comment type="caution">
    <text evidence="1">The sequence shown here is derived from an EMBL/GenBank/DDBJ whole genome shotgun (WGS) entry which is preliminary data.</text>
</comment>
<dbReference type="Proteomes" id="UP001139054">
    <property type="component" value="Unassembled WGS sequence"/>
</dbReference>
<proteinExistence type="predicted"/>
<dbReference type="AlphaFoldDB" id="A0A9X1R7A5"/>
<reference evidence="1" key="1">
    <citation type="submission" date="2022-01" db="EMBL/GenBank/DDBJ databases">
        <title>Genome sequnece data of strain Bradyrhizobium sp. nov.</title>
        <authorList>
            <person name="Zhang J."/>
        </authorList>
    </citation>
    <scope>NUCLEOTIDE SEQUENCE</scope>
    <source>
        <strain evidence="2">WYCCWR 12774</strain>
        <strain evidence="1">WYCCWR 13023</strain>
    </source>
</reference>
<sequence length="100" mass="10941">MTLFRLAPIDIRAADEKWSASTIQETVWVEARDELHARHLVEAATLKMVDLKPGRPPLFSPWLDQVITSCFADQDAKKPTTGQILTATGKAIAIPGAETA</sequence>
<evidence type="ECO:0000313" key="2">
    <source>
        <dbReference type="EMBL" id="MCG2668300.1"/>
    </source>
</evidence>
<dbReference type="EMBL" id="JAKLTY010000003">
    <property type="protein sequence ID" value="MCG2626292.1"/>
    <property type="molecule type" value="Genomic_DNA"/>
</dbReference>
<accession>A0A9X1R7A5</accession>
<keyword evidence="3" id="KW-1185">Reference proteome</keyword>
<dbReference type="EMBL" id="JAKLUA010000004">
    <property type="protein sequence ID" value="MCG2668300.1"/>
    <property type="molecule type" value="Genomic_DNA"/>
</dbReference>